<dbReference type="GO" id="GO:0000166">
    <property type="term" value="F:nucleotide binding"/>
    <property type="evidence" value="ECO:0007669"/>
    <property type="project" value="UniProtKB-KW"/>
</dbReference>
<evidence type="ECO:0000313" key="6">
    <source>
        <dbReference type="EMBL" id="MBW4544645.1"/>
    </source>
</evidence>
<dbReference type="EMBL" id="JAHHIF010000010">
    <property type="protein sequence ID" value="MBW4544645.1"/>
    <property type="molecule type" value="Genomic_DNA"/>
</dbReference>
<dbReference type="InterPro" id="IPR008201">
    <property type="entry name" value="HepT-like"/>
</dbReference>
<dbReference type="Proteomes" id="UP000753908">
    <property type="component" value="Unassembled WGS sequence"/>
</dbReference>
<reference evidence="6" key="2">
    <citation type="journal article" date="2022" name="Microbiol. Resour. Announc.">
        <title>Metagenome Sequencing to Explore Phylogenomics of Terrestrial Cyanobacteria.</title>
        <authorList>
            <person name="Ward R.D."/>
            <person name="Stajich J.E."/>
            <person name="Johansen J.R."/>
            <person name="Huntemann M."/>
            <person name="Clum A."/>
            <person name="Foster B."/>
            <person name="Foster B."/>
            <person name="Roux S."/>
            <person name="Palaniappan K."/>
            <person name="Varghese N."/>
            <person name="Mukherjee S."/>
            <person name="Reddy T.B.K."/>
            <person name="Daum C."/>
            <person name="Copeland A."/>
            <person name="Chen I.A."/>
            <person name="Ivanova N.N."/>
            <person name="Kyrpides N.C."/>
            <person name="Shapiro N."/>
            <person name="Eloe-Fadrosh E.A."/>
            <person name="Pietrasiak N."/>
        </authorList>
    </citation>
    <scope>NUCLEOTIDE SEQUENCE</scope>
    <source>
        <strain evidence="6">CPER-KK1</strain>
    </source>
</reference>
<gene>
    <name evidence="6" type="ORF">KME25_09410</name>
</gene>
<dbReference type="InterPro" id="IPR051813">
    <property type="entry name" value="HepT_RNase_toxin"/>
</dbReference>
<dbReference type="GO" id="GO:0016787">
    <property type="term" value="F:hydrolase activity"/>
    <property type="evidence" value="ECO:0007669"/>
    <property type="project" value="UniProtKB-KW"/>
</dbReference>
<reference evidence="6" key="1">
    <citation type="submission" date="2021-05" db="EMBL/GenBank/DDBJ databases">
        <authorList>
            <person name="Pietrasiak N."/>
            <person name="Ward R."/>
            <person name="Stajich J.E."/>
            <person name="Kurbessoian T."/>
        </authorList>
    </citation>
    <scope>NUCLEOTIDE SEQUENCE</scope>
    <source>
        <strain evidence="6">CPER-KK1</strain>
    </source>
</reference>
<dbReference type="PANTHER" id="PTHR34139">
    <property type="entry name" value="UPF0331 PROTEIN MJ0127"/>
    <property type="match status" value="1"/>
</dbReference>
<keyword evidence="2" id="KW-1277">Toxin-antitoxin system</keyword>
<keyword evidence="4" id="KW-0547">Nucleotide-binding</keyword>
<dbReference type="GO" id="GO:0110001">
    <property type="term" value="C:toxin-antitoxin complex"/>
    <property type="evidence" value="ECO:0007669"/>
    <property type="project" value="InterPro"/>
</dbReference>
<keyword evidence="5" id="KW-0378">Hydrolase</keyword>
<dbReference type="Pfam" id="PF01934">
    <property type="entry name" value="HepT-like"/>
    <property type="match status" value="1"/>
</dbReference>
<keyword evidence="3" id="KW-0540">Nuclease</keyword>
<accession>A0A951PIU0</accession>
<organism evidence="6 7">
    <name type="scientific">Symplocastrum torsivum CPER-KK1</name>
    <dbReference type="NCBI Taxonomy" id="450513"/>
    <lineage>
        <taxon>Bacteria</taxon>
        <taxon>Bacillati</taxon>
        <taxon>Cyanobacteriota</taxon>
        <taxon>Cyanophyceae</taxon>
        <taxon>Oscillatoriophycideae</taxon>
        <taxon>Oscillatoriales</taxon>
        <taxon>Microcoleaceae</taxon>
        <taxon>Symplocastrum</taxon>
    </lineage>
</organism>
<name>A0A951PIU0_9CYAN</name>
<dbReference type="GO" id="GO:0004540">
    <property type="term" value="F:RNA nuclease activity"/>
    <property type="evidence" value="ECO:0007669"/>
    <property type="project" value="InterPro"/>
</dbReference>
<sequence>MSSRSWQLRVQDILNAISTIQQRTDRLTFEEFSANEMLVESVLYKYIVIGEAAANIPAEIQLRAPQVQWRLMSDMRNIMAHEYFHVNLKIVWGTIQNNLPPVVEPLRNLLTSEAENEF</sequence>
<protein>
    <submittedName>
        <fullName evidence="6">DUF86 domain-containing protein</fullName>
    </submittedName>
</protein>
<proteinExistence type="predicted"/>
<evidence type="ECO:0000313" key="7">
    <source>
        <dbReference type="Proteomes" id="UP000753908"/>
    </source>
</evidence>
<evidence type="ECO:0000256" key="1">
    <source>
        <dbReference type="ARBA" id="ARBA00022553"/>
    </source>
</evidence>
<dbReference type="SUPFAM" id="SSF81593">
    <property type="entry name" value="Nucleotidyltransferase substrate binding subunit/domain"/>
    <property type="match status" value="1"/>
</dbReference>
<keyword evidence="1" id="KW-0597">Phosphoprotein</keyword>
<comment type="caution">
    <text evidence="6">The sequence shown here is derived from an EMBL/GenBank/DDBJ whole genome shotgun (WGS) entry which is preliminary data.</text>
</comment>
<dbReference type="AlphaFoldDB" id="A0A951PIU0"/>
<evidence type="ECO:0000256" key="4">
    <source>
        <dbReference type="ARBA" id="ARBA00022741"/>
    </source>
</evidence>
<evidence type="ECO:0000256" key="2">
    <source>
        <dbReference type="ARBA" id="ARBA00022649"/>
    </source>
</evidence>
<evidence type="ECO:0000256" key="5">
    <source>
        <dbReference type="ARBA" id="ARBA00022801"/>
    </source>
</evidence>
<dbReference type="PANTHER" id="PTHR34139:SF1">
    <property type="entry name" value="RNASE MJ1380-RELATED"/>
    <property type="match status" value="1"/>
</dbReference>
<evidence type="ECO:0000256" key="3">
    <source>
        <dbReference type="ARBA" id="ARBA00022722"/>
    </source>
</evidence>